<proteinExistence type="inferred from homology"/>
<evidence type="ECO:0000313" key="6">
    <source>
        <dbReference type="Proteomes" id="UP000076738"/>
    </source>
</evidence>
<dbReference type="PANTHER" id="PTHR13126:SF0">
    <property type="entry name" value="ATP SYNTHASE MITOCHONDRIAL F1 COMPLEX ASSEMBLY FACTOR 1"/>
    <property type="match status" value="1"/>
</dbReference>
<dbReference type="GO" id="GO:0005739">
    <property type="term" value="C:mitochondrion"/>
    <property type="evidence" value="ECO:0007669"/>
    <property type="project" value="UniProtKB-SubCell"/>
</dbReference>
<organism evidence="5 6">
    <name type="scientific">Calocera viscosa (strain TUFC12733)</name>
    <dbReference type="NCBI Taxonomy" id="1330018"/>
    <lineage>
        <taxon>Eukaryota</taxon>
        <taxon>Fungi</taxon>
        <taxon>Dikarya</taxon>
        <taxon>Basidiomycota</taxon>
        <taxon>Agaricomycotina</taxon>
        <taxon>Dacrymycetes</taxon>
        <taxon>Dacrymycetales</taxon>
        <taxon>Dacrymycetaceae</taxon>
        <taxon>Calocera</taxon>
    </lineage>
</organism>
<evidence type="ECO:0000256" key="3">
    <source>
        <dbReference type="ARBA" id="ARBA00022946"/>
    </source>
</evidence>
<keyword evidence="3" id="KW-0809">Transit peptide</keyword>
<sequence length="224" mass="25956">QPLGDILNLDKILERPHSADVIHQLWTTYHSTKDDHGFLSATIPTSTYLQMTKIAQRYPLFVLPLPRKAEGEGRQAWEFYLLQWAFFQRPPEPKGSDELFTPSPSDASRNSRCSTVLFTPLQEYKLHQSFARPYLVLSHYTDLSYSHDLVLLRGEITPSENDRGTQLLAKQDAHMLAMGLQQFYLHSWQGSDTDSLMRRRLLADFHENQSSFDWKMLLEMAGRN</sequence>
<dbReference type="EMBL" id="KV417271">
    <property type="protein sequence ID" value="KZO99664.1"/>
    <property type="molecule type" value="Genomic_DNA"/>
</dbReference>
<gene>
    <name evidence="5" type="ORF">CALVIDRAFT_477086</name>
</gene>
<dbReference type="GO" id="GO:0033615">
    <property type="term" value="P:mitochondrial proton-transporting ATP synthase complex assembly"/>
    <property type="evidence" value="ECO:0007669"/>
    <property type="project" value="TreeGrafter"/>
</dbReference>
<comment type="similarity">
    <text evidence="2">Belongs to the ATP11 family.</text>
</comment>
<dbReference type="Proteomes" id="UP000076738">
    <property type="component" value="Unassembled WGS sequence"/>
</dbReference>
<reference evidence="5 6" key="1">
    <citation type="journal article" date="2016" name="Mol. Biol. Evol.">
        <title>Comparative Genomics of Early-Diverging Mushroom-Forming Fungi Provides Insights into the Origins of Lignocellulose Decay Capabilities.</title>
        <authorList>
            <person name="Nagy L.G."/>
            <person name="Riley R."/>
            <person name="Tritt A."/>
            <person name="Adam C."/>
            <person name="Daum C."/>
            <person name="Floudas D."/>
            <person name="Sun H."/>
            <person name="Yadav J.S."/>
            <person name="Pangilinan J."/>
            <person name="Larsson K.H."/>
            <person name="Matsuura K."/>
            <person name="Barry K."/>
            <person name="Labutti K."/>
            <person name="Kuo R."/>
            <person name="Ohm R.A."/>
            <person name="Bhattacharya S.S."/>
            <person name="Shirouzu T."/>
            <person name="Yoshinaga Y."/>
            <person name="Martin F.M."/>
            <person name="Grigoriev I.V."/>
            <person name="Hibbett D.S."/>
        </authorList>
    </citation>
    <scope>NUCLEOTIDE SEQUENCE [LARGE SCALE GENOMIC DNA]</scope>
    <source>
        <strain evidence="5 6">TUFC12733</strain>
    </source>
</reference>
<dbReference type="InterPro" id="IPR010591">
    <property type="entry name" value="ATP11"/>
</dbReference>
<dbReference type="AlphaFoldDB" id="A0A167QDT6"/>
<dbReference type="STRING" id="1330018.A0A167QDT6"/>
<evidence type="ECO:0000313" key="5">
    <source>
        <dbReference type="EMBL" id="KZO99664.1"/>
    </source>
</evidence>
<dbReference type="Pfam" id="PF06644">
    <property type="entry name" value="ATP11"/>
    <property type="match status" value="1"/>
</dbReference>
<evidence type="ECO:0000256" key="4">
    <source>
        <dbReference type="ARBA" id="ARBA00023128"/>
    </source>
</evidence>
<feature type="non-terminal residue" evidence="5">
    <location>
        <position position="1"/>
    </location>
</feature>
<keyword evidence="4" id="KW-0496">Mitochondrion</keyword>
<accession>A0A167QDT6</accession>
<name>A0A167QDT6_CALVF</name>
<evidence type="ECO:0000256" key="2">
    <source>
        <dbReference type="ARBA" id="ARBA00009116"/>
    </source>
</evidence>
<dbReference type="OrthoDB" id="16535at2759"/>
<protein>
    <recommendedName>
        <fullName evidence="7">ATP11-domain-containing protein</fullName>
    </recommendedName>
</protein>
<comment type="subcellular location">
    <subcellularLocation>
        <location evidence="1">Mitochondrion</location>
    </subcellularLocation>
</comment>
<keyword evidence="6" id="KW-1185">Reference proteome</keyword>
<evidence type="ECO:0008006" key="7">
    <source>
        <dbReference type="Google" id="ProtNLM"/>
    </source>
</evidence>
<evidence type="ECO:0000256" key="1">
    <source>
        <dbReference type="ARBA" id="ARBA00004173"/>
    </source>
</evidence>
<dbReference type="PANTHER" id="PTHR13126">
    <property type="entry name" value="CHAPERONE ATP11"/>
    <property type="match status" value="1"/>
</dbReference>